<evidence type="ECO:0000256" key="4">
    <source>
        <dbReference type="ARBA" id="ARBA00014409"/>
    </source>
</evidence>
<evidence type="ECO:0000256" key="3">
    <source>
        <dbReference type="ARBA" id="ARBA00012274"/>
    </source>
</evidence>
<evidence type="ECO:0000313" key="18">
    <source>
        <dbReference type="EMBL" id="MBC2603327.1"/>
    </source>
</evidence>
<gene>
    <name evidence="18" type="ORF">H5P30_16210</name>
</gene>
<dbReference type="InterPro" id="IPR050862">
    <property type="entry name" value="RdRp_reductase_class-2"/>
</dbReference>
<dbReference type="Proteomes" id="UP000525652">
    <property type="component" value="Unassembled WGS sequence"/>
</dbReference>
<sequence>MKTKASQDSSQTPYHTALSVDRYFSSEDCHPYDEIKWDSREAVITGDRGEEIFKQAGIEVPAEFSDLATKILASKYFYGDIDMGRDPSAGGRESSLKQVLDRVCGTIAQWGREDGYFADEKATRVFREELTALCVTQKGAFNSPVWFNLGLYQAYGIGKDSAKGNFYWNPELEAVARAESQYEYPQCSACFIQKVDDNLESIMDLARAEAMLFKFGSGSGTDLSSIRSSREKLSGGGHPSGPLSFLAVYDSVAGVVKSGGKTRRAAKMNVLKDWHPDVEEFIDAKMNEEKKAWALIEQGYDPSFNGEAYGSIRFQNENLSIRVSDDFMKAASGESEPTWWTKRVSDGSKCEKKDAKALFRKIAEGTHLCGDPGLQFDDSIDRWHTCKGSGRQNCTNPCSEYLFLDNSACNLASINLMKFMKDGEFDAESFARACRIFIIAQDIIVDRSSYPTEGIAYNSHWFRTLGLGYANLGGLLMSLGLPYDSEEGRAYAAGITAVMTGAAYKVSTEIARAKSPFAGYHDARHYGVPNPPMADNVESMQEVIEMHRSHAASISPRCPKSISEFAVDLWDEVSREGAEVGYRNAQVTVLAPTGTIGFLMDCDTTGIEPAIGLVAYKQLAGGGMLTLPIQTVPKALNKLGYDEPAIERVRDYIKEYGTVEPIQKEGETLESGIRSEHLPVFDTAFRSGLGERSLSWRSHIRMMSAVQPFLSGGISKTVNMPNQANIDDIRDAYIDAWKMGIKGVAIYRDGSKRSAPIQTRKEEVKEEKAVQIVTEPYRRRLPDTREAVTHKFSIGGSEGYLTVGKFEDGNPGEVFLQMSKAGSTVNGLMDTIGILLSLCLQYGVPLETLVRKFSHVRFEPEGMSKNRDIPMAKSVIDYLGRWLGMEFVDGYRAKMSPVAAEEERLANDQVIDSAQEDSEPSRQQLELLTESEGNLTCPECGSHRVKVTGTCACCLNCGTSLGCS</sequence>
<dbReference type="PRINTS" id="PR01183">
    <property type="entry name" value="RIBORDTASEM1"/>
</dbReference>
<dbReference type="NCBIfam" id="NF005122">
    <property type="entry name" value="PRK06556.1"/>
    <property type="match status" value="1"/>
</dbReference>
<dbReference type="InterPro" id="IPR013678">
    <property type="entry name" value="RNR_2_N"/>
</dbReference>
<dbReference type="AlphaFoldDB" id="A0A7X1B0J7"/>
<evidence type="ECO:0000256" key="11">
    <source>
        <dbReference type="ARBA" id="ARBA00025437"/>
    </source>
</evidence>
<proteinExistence type="inferred from homology"/>
<keyword evidence="7 13" id="KW-0547">Nucleotide-binding</keyword>
<feature type="region of interest" description="Disordered" evidence="14">
    <location>
        <begin position="218"/>
        <end position="238"/>
    </location>
</feature>
<evidence type="ECO:0000259" key="15">
    <source>
        <dbReference type="Pfam" id="PF02867"/>
    </source>
</evidence>
<comment type="function">
    <text evidence="11 13">Catalyzes the reduction of ribonucleotides to deoxyribonucleotides. May function to provide a pool of deoxyribonucleotide precursors for DNA repair during oxygen limitation and/or for immediate growth after restoration of oxygen.</text>
</comment>
<evidence type="ECO:0000256" key="6">
    <source>
        <dbReference type="ARBA" id="ARBA00022634"/>
    </source>
</evidence>
<evidence type="ECO:0000259" key="16">
    <source>
        <dbReference type="Pfam" id="PF08471"/>
    </source>
</evidence>
<dbReference type="NCBIfam" id="TIGR02504">
    <property type="entry name" value="NrdJ_Z"/>
    <property type="match status" value="1"/>
</dbReference>
<dbReference type="SUPFAM" id="SSF51998">
    <property type="entry name" value="PFL-like glycyl radical enzymes"/>
    <property type="match status" value="1"/>
</dbReference>
<evidence type="ECO:0000256" key="9">
    <source>
        <dbReference type="ARBA" id="ARBA00023157"/>
    </source>
</evidence>
<protein>
    <recommendedName>
        <fullName evidence="4 13">Vitamin B12-dependent ribonucleotide reductase</fullName>
        <ecNumber evidence="3 13">1.17.4.1</ecNumber>
    </recommendedName>
</protein>
<keyword evidence="6 13" id="KW-0237">DNA synthesis</keyword>
<organism evidence="18 19">
    <name type="scientific">Puniceicoccus vermicola</name>
    <dbReference type="NCBI Taxonomy" id="388746"/>
    <lineage>
        <taxon>Bacteria</taxon>
        <taxon>Pseudomonadati</taxon>
        <taxon>Verrucomicrobiota</taxon>
        <taxon>Opitutia</taxon>
        <taxon>Puniceicoccales</taxon>
        <taxon>Puniceicoccaceae</taxon>
        <taxon>Puniceicoccus</taxon>
    </lineage>
</organism>
<dbReference type="GO" id="GO:0004748">
    <property type="term" value="F:ribonucleoside-diphosphate reductase activity, thioredoxin disulfide as acceptor"/>
    <property type="evidence" value="ECO:0007669"/>
    <property type="project" value="UniProtKB-EC"/>
</dbReference>
<feature type="domain" description="Ribonucleotide reductase large subunit C-terminal" evidence="15">
    <location>
        <begin position="188"/>
        <end position="747"/>
    </location>
</feature>
<dbReference type="InterPro" id="IPR000788">
    <property type="entry name" value="RNR_lg_C"/>
</dbReference>
<evidence type="ECO:0000256" key="8">
    <source>
        <dbReference type="ARBA" id="ARBA00023002"/>
    </source>
</evidence>
<feature type="domain" description="Ribonucleotide reductase class II vitamin B12-dependent N-terminal" evidence="16">
    <location>
        <begin position="40"/>
        <end position="137"/>
    </location>
</feature>
<keyword evidence="19" id="KW-1185">Reference proteome</keyword>
<dbReference type="PANTHER" id="PTHR43371:SF1">
    <property type="entry name" value="RIBONUCLEOSIDE-DIPHOSPHATE REDUCTASE"/>
    <property type="match status" value="1"/>
</dbReference>
<name>A0A7X1B0J7_9BACT</name>
<dbReference type="PANTHER" id="PTHR43371">
    <property type="entry name" value="VITAMIN B12-DEPENDENT RIBONUCLEOTIDE REDUCTASE"/>
    <property type="match status" value="1"/>
</dbReference>
<comment type="catalytic activity">
    <reaction evidence="12 13">
        <text>a 2'-deoxyribonucleoside 5'-diphosphate + [thioredoxin]-disulfide + H2O = a ribonucleoside 5'-diphosphate + [thioredoxin]-dithiol</text>
        <dbReference type="Rhea" id="RHEA:23252"/>
        <dbReference type="Rhea" id="RHEA-COMP:10698"/>
        <dbReference type="Rhea" id="RHEA-COMP:10700"/>
        <dbReference type="ChEBI" id="CHEBI:15377"/>
        <dbReference type="ChEBI" id="CHEBI:29950"/>
        <dbReference type="ChEBI" id="CHEBI:50058"/>
        <dbReference type="ChEBI" id="CHEBI:57930"/>
        <dbReference type="ChEBI" id="CHEBI:73316"/>
        <dbReference type="EC" id="1.17.4.1"/>
    </reaction>
</comment>
<dbReference type="RefSeq" id="WP_185693959.1">
    <property type="nucleotide sequence ID" value="NZ_JACHVA010000126.1"/>
</dbReference>
<dbReference type="EC" id="1.17.4.1" evidence="3 13"/>
<dbReference type="Pfam" id="PF12637">
    <property type="entry name" value="TSCPD"/>
    <property type="match status" value="1"/>
</dbReference>
<dbReference type="GO" id="GO:0050897">
    <property type="term" value="F:cobalt ion binding"/>
    <property type="evidence" value="ECO:0007669"/>
    <property type="project" value="InterPro"/>
</dbReference>
<dbReference type="GO" id="GO:0071897">
    <property type="term" value="P:DNA biosynthetic process"/>
    <property type="evidence" value="ECO:0007669"/>
    <property type="project" value="UniProtKB-KW"/>
</dbReference>
<feature type="domain" description="TSCPD" evidence="17">
    <location>
        <begin position="781"/>
        <end position="884"/>
    </location>
</feature>
<evidence type="ECO:0000313" key="19">
    <source>
        <dbReference type="Proteomes" id="UP000525652"/>
    </source>
</evidence>
<dbReference type="GO" id="GO:0031419">
    <property type="term" value="F:cobalamin binding"/>
    <property type="evidence" value="ECO:0007669"/>
    <property type="project" value="UniProtKB-KW"/>
</dbReference>
<dbReference type="Pfam" id="PF08471">
    <property type="entry name" value="Ribonuc_red_2_N"/>
    <property type="match status" value="1"/>
</dbReference>
<evidence type="ECO:0000256" key="13">
    <source>
        <dbReference type="RuleBase" id="RU364064"/>
    </source>
</evidence>
<dbReference type="CDD" id="cd02888">
    <property type="entry name" value="RNR_II_dimer"/>
    <property type="match status" value="1"/>
</dbReference>
<evidence type="ECO:0000256" key="2">
    <source>
        <dbReference type="ARBA" id="ARBA00007405"/>
    </source>
</evidence>
<dbReference type="Gene3D" id="3.20.70.20">
    <property type="match status" value="1"/>
</dbReference>
<evidence type="ECO:0000256" key="14">
    <source>
        <dbReference type="SAM" id="MobiDB-lite"/>
    </source>
</evidence>
<keyword evidence="9" id="KW-1015">Disulfide bond</keyword>
<keyword evidence="8 13" id="KW-0560">Oxidoreductase</keyword>
<comment type="cofactor">
    <cofactor evidence="1 13">
        <name>adenosylcob(III)alamin</name>
        <dbReference type="ChEBI" id="CHEBI:18408"/>
    </cofactor>
</comment>
<keyword evidence="10 13" id="KW-0170">Cobalt</keyword>
<dbReference type="InterPro" id="IPR013344">
    <property type="entry name" value="RNR_NrdJ/NrdZ"/>
</dbReference>
<reference evidence="18 19" key="1">
    <citation type="submission" date="2020-07" db="EMBL/GenBank/DDBJ databases">
        <authorList>
            <person name="Feng X."/>
        </authorList>
    </citation>
    <scope>NUCLEOTIDE SEQUENCE [LARGE SCALE GENOMIC DNA]</scope>
    <source>
        <strain evidence="18 19">JCM14086</strain>
    </source>
</reference>
<evidence type="ECO:0000256" key="12">
    <source>
        <dbReference type="ARBA" id="ARBA00047754"/>
    </source>
</evidence>
<evidence type="ECO:0000259" key="17">
    <source>
        <dbReference type="Pfam" id="PF12637"/>
    </source>
</evidence>
<comment type="similarity">
    <text evidence="2 13">Belongs to the ribonucleoside diphosphate reductase class-2 family.</text>
</comment>
<evidence type="ECO:0000256" key="1">
    <source>
        <dbReference type="ARBA" id="ARBA00001922"/>
    </source>
</evidence>
<evidence type="ECO:0000256" key="5">
    <source>
        <dbReference type="ARBA" id="ARBA00022628"/>
    </source>
</evidence>
<dbReference type="EMBL" id="JACHVA010000126">
    <property type="protein sequence ID" value="MBC2603327.1"/>
    <property type="molecule type" value="Genomic_DNA"/>
</dbReference>
<accession>A0A7X1B0J7</accession>
<comment type="caution">
    <text evidence="18">The sequence shown here is derived from an EMBL/GenBank/DDBJ whole genome shotgun (WGS) entry which is preliminary data.</text>
</comment>
<dbReference type="GO" id="GO:0000166">
    <property type="term" value="F:nucleotide binding"/>
    <property type="evidence" value="ECO:0007669"/>
    <property type="project" value="UniProtKB-KW"/>
</dbReference>
<dbReference type="InterPro" id="IPR024434">
    <property type="entry name" value="TSCPD_dom"/>
</dbReference>
<keyword evidence="5 13" id="KW-0846">Cobalamin</keyword>
<dbReference type="Pfam" id="PF02867">
    <property type="entry name" value="Ribonuc_red_lgC"/>
    <property type="match status" value="1"/>
</dbReference>
<evidence type="ECO:0000256" key="7">
    <source>
        <dbReference type="ARBA" id="ARBA00022741"/>
    </source>
</evidence>
<evidence type="ECO:0000256" key="10">
    <source>
        <dbReference type="ARBA" id="ARBA00023285"/>
    </source>
</evidence>